<dbReference type="AlphaFoldDB" id="A0A221KJV9"/>
<dbReference type="OrthoDB" id="7023012at2"/>
<keyword evidence="2" id="KW-1185">Reference proteome</keyword>
<keyword evidence="1" id="KW-0614">Plasmid</keyword>
<organism evidence="1 2">
    <name type="scientific">Vitreoscilla filiformis</name>
    <dbReference type="NCBI Taxonomy" id="63"/>
    <lineage>
        <taxon>Bacteria</taxon>
        <taxon>Pseudomonadati</taxon>
        <taxon>Pseudomonadota</taxon>
        <taxon>Betaproteobacteria</taxon>
        <taxon>Neisseriales</taxon>
        <taxon>Neisseriaceae</taxon>
        <taxon>Vitreoscilla</taxon>
    </lineage>
</organism>
<geneLocation type="plasmid" evidence="2">
    <name>pvf2</name>
</geneLocation>
<dbReference type="KEGG" id="vff:VITFI_CDS3527"/>
<dbReference type="RefSeq" id="WP_089418467.1">
    <property type="nucleotide sequence ID" value="NZ_CP022425.1"/>
</dbReference>
<evidence type="ECO:0000313" key="1">
    <source>
        <dbReference type="EMBL" id="ASM79304.1"/>
    </source>
</evidence>
<name>A0A221KJV9_VITFI</name>
<dbReference type="EMBL" id="CP022425">
    <property type="protein sequence ID" value="ASM79304.1"/>
    <property type="molecule type" value="Genomic_DNA"/>
</dbReference>
<protein>
    <submittedName>
        <fullName evidence="1">Uncharacterized protein</fullName>
    </submittedName>
</protein>
<proteinExistence type="predicted"/>
<sequence>MQFKTVRHRDQDGNYHDGKTVQCLRRVREVTPDFPEGKNVQRVVAKFDRAARELPAEVAAILTPAELEEWKEWRVKQDEEHLKSVAQYELDTLAERLGVIRTGIQKGYAATDSKNAVAIRTGARAVLRLLADLMPEPVKGRPVEEEYLPQMLPNFATPGTPEFDSYQRLLEEHERRKAQDQGG</sequence>
<accession>A0A221KJV9</accession>
<gene>
    <name evidence="1" type="ORF">VITFI_CDS3527</name>
</gene>
<evidence type="ECO:0000313" key="2">
    <source>
        <dbReference type="Proteomes" id="UP000199729"/>
    </source>
</evidence>
<reference evidence="1 2" key="1">
    <citation type="submission" date="2017-07" db="EMBL/GenBank/DDBJ databases">
        <title>Complete Genome Sequence of the cosmetic ferment Vitreoscilla filiformis (ATCC15551).</title>
        <authorList>
            <person name="Contreras S."/>
            <person name="Sagory-Zalkind P."/>
            <person name="Blanquart H."/>
            <person name="Iltis A."/>
            <person name="Morand S.C."/>
        </authorList>
    </citation>
    <scope>NUCLEOTIDE SEQUENCE [LARGE SCALE GENOMIC DNA]</scope>
    <source>
        <strain evidence="1 2">ATCC 15551</strain>
        <plasmid evidence="2">Plasmid pvf2</plasmid>
    </source>
</reference>
<dbReference type="Proteomes" id="UP000199729">
    <property type="component" value="Plasmid pVF2"/>
</dbReference>